<feature type="transmembrane region" description="Helical" evidence="6">
    <location>
        <begin position="58"/>
        <end position="81"/>
    </location>
</feature>
<feature type="transmembrane region" description="Helical" evidence="6">
    <location>
        <begin position="489"/>
        <end position="509"/>
    </location>
</feature>
<feature type="transmembrane region" description="Helical" evidence="6">
    <location>
        <begin position="416"/>
        <end position="440"/>
    </location>
</feature>
<feature type="transmembrane region" description="Helical" evidence="6">
    <location>
        <begin position="385"/>
        <end position="404"/>
    </location>
</feature>
<evidence type="ECO:0000313" key="8">
    <source>
        <dbReference type="EMBL" id="KAK2612514.1"/>
    </source>
</evidence>
<dbReference type="GO" id="GO:0016020">
    <property type="term" value="C:membrane"/>
    <property type="evidence" value="ECO:0007669"/>
    <property type="project" value="UniProtKB-SubCell"/>
</dbReference>
<feature type="transmembrane region" description="Helical" evidence="6">
    <location>
        <begin position="461"/>
        <end position="483"/>
    </location>
</feature>
<dbReference type="AlphaFoldDB" id="A0AAJ0CZL2"/>
<feature type="domain" description="Amino acid permease/ SLC12A" evidence="7">
    <location>
        <begin position="57"/>
        <end position="515"/>
    </location>
</feature>
<dbReference type="Pfam" id="PF00324">
    <property type="entry name" value="AA_permease"/>
    <property type="match status" value="1"/>
</dbReference>
<feature type="transmembrane region" description="Helical" evidence="6">
    <location>
        <begin position="101"/>
        <end position="122"/>
    </location>
</feature>
<sequence>MAVTALNGCKDGLVEIRGSRSEDAISDAEKAGCSKEVSYVAGEADTPGLRRALNGRHAYMISLASGVGTGLFMGSGVAIYMAGPLGVLLGYSLFGLAVSEVAFISAETIGFLPVSGGFIRFVTRFGDRALGITVALTFWYLLSITIAADVVAASSLVAYWRPDLNLAIFITVFLVLILFSNLMPVRFYGETEFFFGMLKTLLIVGLIIACFLVDWGVNPAHEYIGGKFWAVSSPIKEYLVPGSTGRFLAIWGTFINASFAMGNIQIACIGAGEVANPRVNVPRAMRRIFIRIFLFYILSLLSVGLILDSNDSRVASKAGTSSSPFVLAFTNVGIKVVPSIINAVVITSAFSAGNGMVFLASRVLVGLAQDGNAPKFLTTANKWGVPWPAVLCSFPLGLLAYLTLGGSGATTVFSWFINLIGTAGLFIWCIICFTYLRFYYGLKSRGISRDELPYKSWGQPYAAYAAGIFCFLVLITSGFGLFFPGNFTAAGFLSNYIACFLVPALYIVLKIFIRSPWIRIEDMDFSPMDDIRTERALKEASPPKKFGFWRKLREKLFDQ</sequence>
<name>A0AAJ0CZL2_9HYPO</name>
<dbReference type="GO" id="GO:0015171">
    <property type="term" value="F:amino acid transmembrane transporter activity"/>
    <property type="evidence" value="ECO:0007669"/>
    <property type="project" value="TreeGrafter"/>
</dbReference>
<feature type="transmembrane region" description="Helical" evidence="6">
    <location>
        <begin position="134"/>
        <end position="160"/>
    </location>
</feature>
<reference evidence="8" key="1">
    <citation type="submission" date="2023-06" db="EMBL/GenBank/DDBJ databases">
        <title>Conoideocrella luteorostrata (Hypocreales: Clavicipitaceae), a potential biocontrol fungus for elongate hemlock scale in United States Christmas tree production areas.</title>
        <authorList>
            <person name="Barrett H."/>
            <person name="Lovett B."/>
            <person name="Macias A.M."/>
            <person name="Stajich J.E."/>
            <person name="Kasson M.T."/>
        </authorList>
    </citation>
    <scope>NUCLEOTIDE SEQUENCE</scope>
    <source>
        <strain evidence="8">ARSEF 14590</strain>
    </source>
</reference>
<comment type="caution">
    <text evidence="8">The sequence shown here is derived from an EMBL/GenBank/DDBJ whole genome shotgun (WGS) entry which is preliminary data.</text>
</comment>
<evidence type="ECO:0000256" key="3">
    <source>
        <dbReference type="ARBA" id="ARBA00022692"/>
    </source>
</evidence>
<evidence type="ECO:0000259" key="7">
    <source>
        <dbReference type="Pfam" id="PF00324"/>
    </source>
</evidence>
<dbReference type="Gene3D" id="1.20.1740.10">
    <property type="entry name" value="Amino acid/polyamine transporter I"/>
    <property type="match status" value="1"/>
</dbReference>
<accession>A0AAJ0CZL2</accession>
<feature type="transmembrane region" description="Helical" evidence="6">
    <location>
        <begin position="340"/>
        <end position="365"/>
    </location>
</feature>
<feature type="transmembrane region" description="Helical" evidence="6">
    <location>
        <begin position="288"/>
        <end position="307"/>
    </location>
</feature>
<dbReference type="EMBL" id="JASWJB010000015">
    <property type="protein sequence ID" value="KAK2612514.1"/>
    <property type="molecule type" value="Genomic_DNA"/>
</dbReference>
<evidence type="ECO:0000313" key="9">
    <source>
        <dbReference type="Proteomes" id="UP001251528"/>
    </source>
</evidence>
<dbReference type="PANTHER" id="PTHR43341">
    <property type="entry name" value="AMINO ACID PERMEASE"/>
    <property type="match status" value="1"/>
</dbReference>
<keyword evidence="9" id="KW-1185">Reference proteome</keyword>
<keyword evidence="4 6" id="KW-1133">Transmembrane helix</keyword>
<proteinExistence type="predicted"/>
<evidence type="ECO:0000256" key="1">
    <source>
        <dbReference type="ARBA" id="ARBA00004141"/>
    </source>
</evidence>
<dbReference type="PANTHER" id="PTHR43341:SF39">
    <property type="entry name" value="AMINO ACID TRANSPORTER (EUROFUNG)-RELATED"/>
    <property type="match status" value="1"/>
</dbReference>
<dbReference type="InterPro" id="IPR050524">
    <property type="entry name" value="APC_YAT"/>
</dbReference>
<dbReference type="InterPro" id="IPR004841">
    <property type="entry name" value="AA-permease/SLC12A_dom"/>
</dbReference>
<dbReference type="Proteomes" id="UP001251528">
    <property type="component" value="Unassembled WGS sequence"/>
</dbReference>
<dbReference type="PIRSF" id="PIRSF006060">
    <property type="entry name" value="AA_transporter"/>
    <property type="match status" value="1"/>
</dbReference>
<keyword evidence="2" id="KW-0813">Transport</keyword>
<feature type="transmembrane region" description="Helical" evidence="6">
    <location>
        <begin position="197"/>
        <end position="217"/>
    </location>
</feature>
<evidence type="ECO:0000256" key="2">
    <source>
        <dbReference type="ARBA" id="ARBA00022448"/>
    </source>
</evidence>
<comment type="subcellular location">
    <subcellularLocation>
        <location evidence="1">Membrane</location>
        <topology evidence="1">Multi-pass membrane protein</topology>
    </subcellularLocation>
</comment>
<keyword evidence="3 6" id="KW-0812">Transmembrane</keyword>
<evidence type="ECO:0000256" key="4">
    <source>
        <dbReference type="ARBA" id="ARBA00022989"/>
    </source>
</evidence>
<gene>
    <name evidence="8" type="ORF">QQS21_001452</name>
</gene>
<protein>
    <recommendedName>
        <fullName evidence="7">Amino acid permease/ SLC12A domain-containing protein</fullName>
    </recommendedName>
</protein>
<organism evidence="8 9">
    <name type="scientific">Conoideocrella luteorostrata</name>
    <dbReference type="NCBI Taxonomy" id="1105319"/>
    <lineage>
        <taxon>Eukaryota</taxon>
        <taxon>Fungi</taxon>
        <taxon>Dikarya</taxon>
        <taxon>Ascomycota</taxon>
        <taxon>Pezizomycotina</taxon>
        <taxon>Sordariomycetes</taxon>
        <taxon>Hypocreomycetidae</taxon>
        <taxon>Hypocreales</taxon>
        <taxon>Clavicipitaceae</taxon>
        <taxon>Conoideocrella</taxon>
    </lineage>
</organism>
<feature type="transmembrane region" description="Helical" evidence="6">
    <location>
        <begin position="248"/>
        <end position="276"/>
    </location>
</feature>
<keyword evidence="5 6" id="KW-0472">Membrane</keyword>
<feature type="transmembrane region" description="Helical" evidence="6">
    <location>
        <begin position="166"/>
        <end position="185"/>
    </location>
</feature>
<dbReference type="FunFam" id="1.20.1740.10:FF:000001">
    <property type="entry name" value="Amino acid permease"/>
    <property type="match status" value="1"/>
</dbReference>
<evidence type="ECO:0000256" key="6">
    <source>
        <dbReference type="SAM" id="Phobius"/>
    </source>
</evidence>
<evidence type="ECO:0000256" key="5">
    <source>
        <dbReference type="ARBA" id="ARBA00023136"/>
    </source>
</evidence>